<feature type="binding site" evidence="7 9">
    <location>
        <position position="79"/>
    </location>
    <ligand>
        <name>FMN</name>
        <dbReference type="ChEBI" id="CHEBI:58210"/>
    </ligand>
</feature>
<keyword evidence="4 7" id="KW-0288">FMN</keyword>
<dbReference type="FunFam" id="2.30.110.10:FF:000020">
    <property type="entry name" value="PNPO isoform 11"/>
    <property type="match status" value="1"/>
</dbReference>
<dbReference type="EC" id="1.4.3.5" evidence="7"/>
<comment type="subunit">
    <text evidence="2 7">Homodimer.</text>
</comment>
<dbReference type="Pfam" id="PF01243">
    <property type="entry name" value="PNPOx_N"/>
    <property type="match status" value="1"/>
</dbReference>
<dbReference type="PROSITE" id="PS01064">
    <property type="entry name" value="PYRIDOX_OXIDASE"/>
    <property type="match status" value="1"/>
</dbReference>
<evidence type="ECO:0000256" key="7">
    <source>
        <dbReference type="HAMAP-Rule" id="MF_01629"/>
    </source>
</evidence>
<comment type="pathway">
    <text evidence="7">Cofactor metabolism; pyridoxal 5'-phosphate salvage; pyridoxal 5'-phosphate from pyridoxamine 5'-phosphate: step 1/1.</text>
</comment>
<evidence type="ECO:0000256" key="2">
    <source>
        <dbReference type="ARBA" id="ARBA00011738"/>
    </source>
</evidence>
<feature type="binding site" evidence="7 9">
    <location>
        <begin position="136"/>
        <end position="137"/>
    </location>
    <ligand>
        <name>FMN</name>
        <dbReference type="ChEBI" id="CHEBI:58210"/>
    </ligand>
</feature>
<dbReference type="PANTHER" id="PTHR10851:SF0">
    <property type="entry name" value="PYRIDOXINE-5'-PHOSPHATE OXIDASE"/>
    <property type="match status" value="1"/>
</dbReference>
<protein>
    <recommendedName>
        <fullName evidence="7">Pyridoxine/pyridoxamine 5'-phosphate oxidase</fullName>
        <ecNumber evidence="7">1.4.3.5</ecNumber>
    </recommendedName>
    <alternativeName>
        <fullName evidence="7">PNP/PMP oxidase</fullName>
        <shortName evidence="7">PNPOx</shortName>
    </alternativeName>
    <alternativeName>
        <fullName evidence="7">Pyridoxal 5'-phosphate synthase</fullName>
    </alternativeName>
</protein>
<feature type="binding site" evidence="7 9">
    <location>
        <position position="101"/>
    </location>
    <ligand>
        <name>FMN</name>
        <dbReference type="ChEBI" id="CHEBI:58210"/>
    </ligand>
</feature>
<dbReference type="NCBIfam" id="NF004231">
    <property type="entry name" value="PRK05679.1"/>
    <property type="match status" value="1"/>
</dbReference>
<evidence type="ECO:0000256" key="1">
    <source>
        <dbReference type="ARBA" id="ARBA00007301"/>
    </source>
</evidence>
<dbReference type="Proteomes" id="UP001165378">
    <property type="component" value="Unassembled WGS sequence"/>
</dbReference>
<keyword evidence="13" id="KW-1185">Reference proteome</keyword>
<evidence type="ECO:0000313" key="13">
    <source>
        <dbReference type="Proteomes" id="UP001165378"/>
    </source>
</evidence>
<evidence type="ECO:0000256" key="6">
    <source>
        <dbReference type="ARBA" id="ARBA00023096"/>
    </source>
</evidence>
<evidence type="ECO:0000259" key="10">
    <source>
        <dbReference type="Pfam" id="PF01243"/>
    </source>
</evidence>
<evidence type="ECO:0000256" key="3">
    <source>
        <dbReference type="ARBA" id="ARBA00022630"/>
    </source>
</evidence>
<evidence type="ECO:0000313" key="12">
    <source>
        <dbReference type="EMBL" id="MCF2529457.1"/>
    </source>
</evidence>
<evidence type="ECO:0000256" key="9">
    <source>
        <dbReference type="PIRSR" id="PIRSR000190-2"/>
    </source>
</evidence>
<dbReference type="InterPro" id="IPR019576">
    <property type="entry name" value="Pyridoxamine_oxidase_dimer_C"/>
</dbReference>
<dbReference type="PANTHER" id="PTHR10851">
    <property type="entry name" value="PYRIDOXINE-5-PHOSPHATE OXIDASE"/>
    <property type="match status" value="1"/>
</dbReference>
<dbReference type="GO" id="GO:0010181">
    <property type="term" value="F:FMN binding"/>
    <property type="evidence" value="ECO:0007669"/>
    <property type="project" value="UniProtKB-UniRule"/>
</dbReference>
<dbReference type="GO" id="GO:0008615">
    <property type="term" value="P:pyridoxine biosynthetic process"/>
    <property type="evidence" value="ECO:0007669"/>
    <property type="project" value="UniProtKB-UniRule"/>
</dbReference>
<feature type="binding site" evidence="7 9">
    <location>
        <position position="182"/>
    </location>
    <ligand>
        <name>FMN</name>
        <dbReference type="ChEBI" id="CHEBI:58210"/>
    </ligand>
</feature>
<keyword evidence="3 7" id="KW-0285">Flavoprotein</keyword>
<comment type="cofactor">
    <cofactor evidence="7 9">
        <name>FMN</name>
        <dbReference type="ChEBI" id="CHEBI:58210"/>
    </cofactor>
    <text evidence="7 9">Binds 1 FMN per subunit.</text>
</comment>
<dbReference type="InterPro" id="IPR019740">
    <property type="entry name" value="Pyridox_Oxase_CS"/>
</dbReference>
<feature type="binding site" evidence="7 8">
    <location>
        <position position="62"/>
    </location>
    <ligand>
        <name>substrate</name>
    </ligand>
</feature>
<dbReference type="Gene3D" id="2.30.110.10">
    <property type="entry name" value="Electron Transport, Fmn-binding Protein, Chain A"/>
    <property type="match status" value="1"/>
</dbReference>
<evidence type="ECO:0000256" key="8">
    <source>
        <dbReference type="PIRSR" id="PIRSR000190-1"/>
    </source>
</evidence>
<sequence>MAMRRQYRNEGIDETALPPAPLPLFRRWLAEVVAADLPEPNAMVVSSAAPDGQPSSRTVLLKEYGEDGFVFYTNYESRKGRELTANPAVALLFPWHALDRQVIVCGTAERVPAARTEAYFRSRPYGSRIGAWASEQSSVIASREDLEKRYAELEARHPEGTEVPVPPFWGGFAVVPDTVEFWQGRENRLHDRLRYRREGGLWAVERLSP</sequence>
<keyword evidence="6 7" id="KW-0664">Pyridoxine biosynthesis</keyword>
<dbReference type="InterPro" id="IPR011576">
    <property type="entry name" value="Pyridox_Oxase_N"/>
</dbReference>
<comment type="pathway">
    <text evidence="7">Cofactor metabolism; pyridoxal 5'-phosphate salvage; pyridoxal 5'-phosphate from pyridoxine 5'-phosphate: step 1/1.</text>
</comment>
<dbReference type="HAMAP" id="MF_01629">
    <property type="entry name" value="PdxH"/>
    <property type="match status" value="1"/>
</dbReference>
<evidence type="ECO:0000259" key="11">
    <source>
        <dbReference type="Pfam" id="PF10590"/>
    </source>
</evidence>
<feature type="binding site" evidence="7 8">
    <location>
        <position position="123"/>
    </location>
    <ligand>
        <name>substrate</name>
    </ligand>
</feature>
<dbReference type="NCBIfam" id="TIGR00558">
    <property type="entry name" value="pdxH"/>
    <property type="match status" value="1"/>
</dbReference>
<evidence type="ECO:0000256" key="4">
    <source>
        <dbReference type="ARBA" id="ARBA00022643"/>
    </source>
</evidence>
<dbReference type="EMBL" id="JAKFHA010000011">
    <property type="protein sequence ID" value="MCF2529457.1"/>
    <property type="molecule type" value="Genomic_DNA"/>
</dbReference>
<dbReference type="AlphaFoldDB" id="A0AA41U390"/>
<comment type="catalytic activity">
    <reaction evidence="7">
        <text>pyridoxine 5'-phosphate + O2 = pyridoxal 5'-phosphate + H2O2</text>
        <dbReference type="Rhea" id="RHEA:15149"/>
        <dbReference type="ChEBI" id="CHEBI:15379"/>
        <dbReference type="ChEBI" id="CHEBI:16240"/>
        <dbReference type="ChEBI" id="CHEBI:58589"/>
        <dbReference type="ChEBI" id="CHEBI:597326"/>
        <dbReference type="EC" id="1.4.3.5"/>
    </reaction>
</comment>
<dbReference type="Pfam" id="PF10590">
    <property type="entry name" value="PNP_phzG_C"/>
    <property type="match status" value="1"/>
</dbReference>
<dbReference type="InterPro" id="IPR012349">
    <property type="entry name" value="Split_barrel_FMN-bd"/>
</dbReference>
<feature type="binding site" evidence="7 8">
    <location>
        <position position="119"/>
    </location>
    <ligand>
        <name>substrate</name>
    </ligand>
</feature>
<dbReference type="GO" id="GO:0004733">
    <property type="term" value="F:pyridoxamine phosphate oxidase activity"/>
    <property type="evidence" value="ECO:0007669"/>
    <property type="project" value="UniProtKB-UniRule"/>
</dbReference>
<reference evidence="12" key="1">
    <citation type="submission" date="2022-01" db="EMBL/GenBank/DDBJ databases">
        <title>Genome-Based Taxonomic Classification of the Phylum Actinobacteria.</title>
        <authorList>
            <person name="Gao Y."/>
        </authorList>
    </citation>
    <scope>NUCLEOTIDE SEQUENCE</scope>
    <source>
        <strain evidence="12">KLBMP 8922</strain>
    </source>
</reference>
<feature type="domain" description="Pyridoxine 5'-phosphate oxidase dimerisation C-terminal" evidence="11">
    <location>
        <begin position="169"/>
        <end position="209"/>
    </location>
</feature>
<feature type="binding site" evidence="7 9">
    <location>
        <position position="192"/>
    </location>
    <ligand>
        <name>FMN</name>
        <dbReference type="ChEBI" id="CHEBI:58210"/>
    </ligand>
</feature>
<feature type="binding site" evidence="7 9">
    <location>
        <begin position="57"/>
        <end position="62"/>
    </location>
    <ligand>
        <name>FMN</name>
        <dbReference type="ChEBI" id="CHEBI:58210"/>
    </ligand>
</feature>
<evidence type="ECO:0000256" key="5">
    <source>
        <dbReference type="ARBA" id="ARBA00023002"/>
    </source>
</evidence>
<feature type="domain" description="Pyridoxamine 5'-phosphate oxidase N-terminal" evidence="10">
    <location>
        <begin position="31"/>
        <end position="154"/>
    </location>
</feature>
<feature type="binding site" evidence="7 9">
    <location>
        <begin position="72"/>
        <end position="73"/>
    </location>
    <ligand>
        <name>FMN</name>
        <dbReference type="ChEBI" id="CHEBI:58210"/>
    </ligand>
</feature>
<dbReference type="InterPro" id="IPR000659">
    <property type="entry name" value="Pyridox_Oxase"/>
</dbReference>
<proteinExistence type="inferred from homology"/>
<keyword evidence="5 7" id="KW-0560">Oxidoreductase</keyword>
<feature type="binding site" evidence="7 8">
    <location>
        <begin position="188"/>
        <end position="190"/>
    </location>
    <ligand>
        <name>substrate</name>
    </ligand>
</feature>
<comment type="similarity">
    <text evidence="1 7">Belongs to the pyridoxamine 5'-phosphate oxidase family.</text>
</comment>
<accession>A0AA41U390</accession>
<dbReference type="SUPFAM" id="SSF50475">
    <property type="entry name" value="FMN-binding split barrel"/>
    <property type="match status" value="1"/>
</dbReference>
<feature type="binding site" evidence="7 9">
    <location>
        <position position="78"/>
    </location>
    <ligand>
        <name>FMN</name>
        <dbReference type="ChEBI" id="CHEBI:58210"/>
    </ligand>
</feature>
<comment type="function">
    <text evidence="7">Catalyzes the oxidation of either pyridoxine 5'-phosphate (PNP) or pyridoxamine 5'-phosphate (PMP) into pyridoxal 5'-phosphate (PLP).</text>
</comment>
<feature type="binding site" evidence="8">
    <location>
        <begin position="4"/>
        <end position="7"/>
    </location>
    <ligand>
        <name>substrate</name>
    </ligand>
</feature>
<comment type="caution">
    <text evidence="12">The sequence shown here is derived from an EMBL/GenBank/DDBJ whole genome shotgun (WGS) entry which is preliminary data.</text>
</comment>
<organism evidence="12 13">
    <name type="scientific">Yinghuangia soli</name>
    <dbReference type="NCBI Taxonomy" id="2908204"/>
    <lineage>
        <taxon>Bacteria</taxon>
        <taxon>Bacillati</taxon>
        <taxon>Actinomycetota</taxon>
        <taxon>Actinomycetes</taxon>
        <taxon>Kitasatosporales</taxon>
        <taxon>Streptomycetaceae</taxon>
        <taxon>Yinghuangia</taxon>
    </lineage>
</organism>
<feature type="binding site" evidence="7 8">
    <location>
        <position position="127"/>
    </location>
    <ligand>
        <name>substrate</name>
    </ligand>
</feature>
<gene>
    <name evidence="7 12" type="primary">pdxH</name>
    <name evidence="12" type="ORF">LZ495_19860</name>
</gene>
<name>A0AA41U390_9ACTN</name>
<dbReference type="PIRSF" id="PIRSF000190">
    <property type="entry name" value="Pyd_amn-ph_oxd"/>
    <property type="match status" value="1"/>
</dbReference>
<comment type="catalytic activity">
    <reaction evidence="7">
        <text>pyridoxamine 5'-phosphate + O2 + H2O = pyridoxal 5'-phosphate + H2O2 + NH4(+)</text>
        <dbReference type="Rhea" id="RHEA:15817"/>
        <dbReference type="ChEBI" id="CHEBI:15377"/>
        <dbReference type="ChEBI" id="CHEBI:15379"/>
        <dbReference type="ChEBI" id="CHEBI:16240"/>
        <dbReference type="ChEBI" id="CHEBI:28938"/>
        <dbReference type="ChEBI" id="CHEBI:58451"/>
        <dbReference type="ChEBI" id="CHEBI:597326"/>
        <dbReference type="EC" id="1.4.3.5"/>
    </reaction>
</comment>
<dbReference type="RefSeq" id="WP_235053924.1">
    <property type="nucleotide sequence ID" value="NZ_JAKFHA010000011.1"/>
</dbReference>